<dbReference type="Pfam" id="PF00179">
    <property type="entry name" value="UQ_con"/>
    <property type="match status" value="1"/>
</dbReference>
<protein>
    <recommendedName>
        <fullName evidence="1">E2 ubiquitin-conjugating enzyme</fullName>
        <ecNumber evidence="1">2.3.2.23</ecNumber>
    </recommendedName>
</protein>
<evidence type="ECO:0000313" key="10">
    <source>
        <dbReference type="Proteomes" id="UP000267251"/>
    </source>
</evidence>
<evidence type="ECO:0000256" key="2">
    <source>
        <dbReference type="ARBA" id="ARBA00022679"/>
    </source>
</evidence>
<feature type="non-terminal residue" evidence="9">
    <location>
        <position position="155"/>
    </location>
</feature>
<gene>
    <name evidence="9" type="ORF">BJ684DRAFT_4178</name>
</gene>
<dbReference type="InterPro" id="IPR000608">
    <property type="entry name" value="UBC"/>
</dbReference>
<reference evidence="10" key="1">
    <citation type="journal article" date="2018" name="Nat. Microbiol.">
        <title>Leveraging single-cell genomics to expand the fungal tree of life.</title>
        <authorList>
            <person name="Ahrendt S.R."/>
            <person name="Quandt C.A."/>
            <person name="Ciobanu D."/>
            <person name="Clum A."/>
            <person name="Salamov A."/>
            <person name="Andreopoulos B."/>
            <person name="Cheng J.F."/>
            <person name="Woyke T."/>
            <person name="Pelin A."/>
            <person name="Henrissat B."/>
            <person name="Reynolds N.K."/>
            <person name="Benny G.L."/>
            <person name="Smith M.E."/>
            <person name="James T.Y."/>
            <person name="Grigoriev I.V."/>
        </authorList>
    </citation>
    <scope>NUCLEOTIDE SEQUENCE [LARGE SCALE GENOMIC DNA]</scope>
</reference>
<evidence type="ECO:0000313" key="9">
    <source>
        <dbReference type="EMBL" id="RKP15093.1"/>
    </source>
</evidence>
<dbReference type="GO" id="GO:0005524">
    <property type="term" value="F:ATP binding"/>
    <property type="evidence" value="ECO:0007669"/>
    <property type="project" value="UniProtKB-UniRule"/>
</dbReference>
<accession>A0A4P9Y7Q6</accession>
<evidence type="ECO:0000259" key="8">
    <source>
        <dbReference type="PROSITE" id="PS50127"/>
    </source>
</evidence>
<dbReference type="SUPFAM" id="SSF54495">
    <property type="entry name" value="UBC-like"/>
    <property type="match status" value="1"/>
</dbReference>
<keyword evidence="10" id="KW-1185">Reference proteome</keyword>
<dbReference type="PROSITE" id="PS00183">
    <property type="entry name" value="UBC_1"/>
    <property type="match status" value="1"/>
</dbReference>
<dbReference type="EC" id="2.3.2.23" evidence="1"/>
<keyword evidence="2" id="KW-0808">Transferase</keyword>
<dbReference type="AlphaFoldDB" id="A0A4P9Y7Q6"/>
<dbReference type="InterPro" id="IPR016135">
    <property type="entry name" value="UBQ-conjugating_enzyme/RWD"/>
</dbReference>
<dbReference type="Proteomes" id="UP000267251">
    <property type="component" value="Unassembled WGS sequence"/>
</dbReference>
<dbReference type="FunFam" id="3.10.110.10:FF:000041">
    <property type="entry name" value="Ubiquitin-conjugating enzyme E2 T"/>
    <property type="match status" value="1"/>
</dbReference>
<dbReference type="GO" id="GO:0061631">
    <property type="term" value="F:ubiquitin conjugating enzyme activity"/>
    <property type="evidence" value="ECO:0007669"/>
    <property type="project" value="UniProtKB-EC"/>
</dbReference>
<feature type="domain" description="UBC core" evidence="8">
    <location>
        <begin position="2"/>
        <end position="153"/>
    </location>
</feature>
<dbReference type="CDD" id="cd23805">
    <property type="entry name" value="UBCc_UBE2T"/>
    <property type="match status" value="1"/>
</dbReference>
<dbReference type="SMART" id="SM00212">
    <property type="entry name" value="UBCc"/>
    <property type="match status" value="1"/>
</dbReference>
<dbReference type="InterPro" id="IPR050113">
    <property type="entry name" value="Ub_conjugating_enzyme"/>
</dbReference>
<feature type="non-terminal residue" evidence="9">
    <location>
        <position position="1"/>
    </location>
</feature>
<comment type="similarity">
    <text evidence="7">Belongs to the ubiquitin-conjugating enzyme family.</text>
</comment>
<dbReference type="InterPro" id="IPR023313">
    <property type="entry name" value="UBQ-conjugating_AS"/>
</dbReference>
<keyword evidence="5 7" id="KW-0067">ATP-binding</keyword>
<evidence type="ECO:0000256" key="5">
    <source>
        <dbReference type="ARBA" id="ARBA00022840"/>
    </source>
</evidence>
<evidence type="ECO:0000256" key="6">
    <source>
        <dbReference type="PROSITE-ProRule" id="PRU10133"/>
    </source>
</evidence>
<proteinExistence type="inferred from homology"/>
<sequence length="155" mass="17396">ATMANRIGRELKQLSQDPPPGVAAWLVDDSDTSKLKAQLDGPEDTPYFGGLFRLSLTLPSQYPFRPPEARFLTRIYHPNIDASGRICLDILKMPPQGGWKPSINLSTLLTSLRLLLAEPNGDDPLLVDVAKEYKQDPQLFFSKAKSWTERYADPR</sequence>
<organism evidence="9 10">
    <name type="scientific">Piptocephalis cylindrospora</name>
    <dbReference type="NCBI Taxonomy" id="1907219"/>
    <lineage>
        <taxon>Eukaryota</taxon>
        <taxon>Fungi</taxon>
        <taxon>Fungi incertae sedis</taxon>
        <taxon>Zoopagomycota</taxon>
        <taxon>Zoopagomycotina</taxon>
        <taxon>Zoopagomycetes</taxon>
        <taxon>Zoopagales</taxon>
        <taxon>Piptocephalidaceae</taxon>
        <taxon>Piptocephalis</taxon>
    </lineage>
</organism>
<evidence type="ECO:0000256" key="3">
    <source>
        <dbReference type="ARBA" id="ARBA00022741"/>
    </source>
</evidence>
<feature type="active site" description="Glycyl thioester intermediate" evidence="6">
    <location>
        <position position="87"/>
    </location>
</feature>
<keyword evidence="4 7" id="KW-0833">Ubl conjugation pathway</keyword>
<name>A0A4P9Y7Q6_9FUNG</name>
<evidence type="ECO:0000256" key="4">
    <source>
        <dbReference type="ARBA" id="ARBA00022786"/>
    </source>
</evidence>
<evidence type="ECO:0000256" key="1">
    <source>
        <dbReference type="ARBA" id="ARBA00012486"/>
    </source>
</evidence>
<dbReference type="OrthoDB" id="9978460at2759"/>
<dbReference type="PROSITE" id="PS50127">
    <property type="entry name" value="UBC_2"/>
    <property type="match status" value="1"/>
</dbReference>
<keyword evidence="3 7" id="KW-0547">Nucleotide-binding</keyword>
<dbReference type="Gene3D" id="3.10.110.10">
    <property type="entry name" value="Ubiquitin Conjugating Enzyme"/>
    <property type="match status" value="1"/>
</dbReference>
<evidence type="ECO:0000256" key="7">
    <source>
        <dbReference type="RuleBase" id="RU362109"/>
    </source>
</evidence>
<dbReference type="PANTHER" id="PTHR24067">
    <property type="entry name" value="UBIQUITIN-CONJUGATING ENZYME E2"/>
    <property type="match status" value="1"/>
</dbReference>
<dbReference type="EMBL" id="KZ987758">
    <property type="protein sequence ID" value="RKP15093.1"/>
    <property type="molecule type" value="Genomic_DNA"/>
</dbReference>